<dbReference type="InterPro" id="IPR001789">
    <property type="entry name" value="Sig_transdc_resp-reg_receiver"/>
</dbReference>
<accession>A0A3R5UYM3</accession>
<evidence type="ECO:0000256" key="1">
    <source>
        <dbReference type="ARBA" id="ARBA00022553"/>
    </source>
</evidence>
<protein>
    <submittedName>
        <fullName evidence="4">Response regulator</fullName>
    </submittedName>
</protein>
<dbReference type="OrthoDB" id="9802155at2"/>
<dbReference type="InterPro" id="IPR011006">
    <property type="entry name" value="CheY-like_superfamily"/>
</dbReference>
<keyword evidence="5" id="KW-1185">Reference proteome</keyword>
<keyword evidence="1 2" id="KW-0597">Phosphoprotein</keyword>
<dbReference type="InterPro" id="IPR050595">
    <property type="entry name" value="Bact_response_regulator"/>
</dbReference>
<proteinExistence type="predicted"/>
<dbReference type="Gene3D" id="3.40.50.2300">
    <property type="match status" value="1"/>
</dbReference>
<evidence type="ECO:0000256" key="2">
    <source>
        <dbReference type="PROSITE-ProRule" id="PRU00169"/>
    </source>
</evidence>
<evidence type="ECO:0000259" key="3">
    <source>
        <dbReference type="PROSITE" id="PS50110"/>
    </source>
</evidence>
<feature type="modified residue" description="4-aspartylphosphate" evidence="2">
    <location>
        <position position="59"/>
    </location>
</feature>
<dbReference type="PANTHER" id="PTHR44591:SF3">
    <property type="entry name" value="RESPONSE REGULATORY DOMAIN-CONTAINING PROTEIN"/>
    <property type="match status" value="1"/>
</dbReference>
<reference evidence="4 5" key="1">
    <citation type="submission" date="2019-01" db="EMBL/GenBank/DDBJ databases">
        <title>Geovibrio thiophilus DSM 11263, complete genome.</title>
        <authorList>
            <person name="Spring S."/>
            <person name="Bunk B."/>
            <person name="Sproer C."/>
        </authorList>
    </citation>
    <scope>NUCLEOTIDE SEQUENCE [LARGE SCALE GENOMIC DNA]</scope>
    <source>
        <strain evidence="4 5">DSM 11263</strain>
    </source>
</reference>
<organism evidence="4 5">
    <name type="scientific">Geovibrio thiophilus</name>
    <dbReference type="NCBI Taxonomy" id="139438"/>
    <lineage>
        <taxon>Bacteria</taxon>
        <taxon>Pseudomonadati</taxon>
        <taxon>Deferribacterota</taxon>
        <taxon>Deferribacteres</taxon>
        <taxon>Deferribacterales</taxon>
        <taxon>Geovibrionaceae</taxon>
        <taxon>Geovibrio</taxon>
    </lineage>
</organism>
<dbReference type="KEGG" id="gtl:EP073_06110"/>
<feature type="domain" description="Response regulatory" evidence="3">
    <location>
        <begin position="10"/>
        <end position="120"/>
    </location>
</feature>
<dbReference type="EMBL" id="CP035108">
    <property type="protein sequence ID" value="QAR32996.1"/>
    <property type="molecule type" value="Genomic_DNA"/>
</dbReference>
<dbReference type="PANTHER" id="PTHR44591">
    <property type="entry name" value="STRESS RESPONSE REGULATOR PROTEIN 1"/>
    <property type="match status" value="1"/>
</dbReference>
<sequence length="129" mass="14361">MSSLDLSKLRVLCVEDDEIARLSIVNIIRRRAAEVYMASNGQEGLDVFIEKRPDLVVADLAMPVMDGAEMIASIREHDKHVPIVIVTAFPDQGKNLDGADYIMVKPVHKDLLLELLHACVRKINEKGKA</sequence>
<evidence type="ECO:0000313" key="4">
    <source>
        <dbReference type="EMBL" id="QAR32996.1"/>
    </source>
</evidence>
<dbReference type="SMART" id="SM00448">
    <property type="entry name" value="REC"/>
    <property type="match status" value="1"/>
</dbReference>
<name>A0A3R5UYM3_9BACT</name>
<dbReference type="AlphaFoldDB" id="A0A3R5UYM3"/>
<evidence type="ECO:0000313" key="5">
    <source>
        <dbReference type="Proteomes" id="UP000287502"/>
    </source>
</evidence>
<dbReference type="GO" id="GO:0000160">
    <property type="term" value="P:phosphorelay signal transduction system"/>
    <property type="evidence" value="ECO:0007669"/>
    <property type="project" value="InterPro"/>
</dbReference>
<dbReference type="Pfam" id="PF00072">
    <property type="entry name" value="Response_reg"/>
    <property type="match status" value="1"/>
</dbReference>
<gene>
    <name evidence="4" type="ORF">EP073_06110</name>
</gene>
<dbReference type="PROSITE" id="PS50110">
    <property type="entry name" value="RESPONSE_REGULATORY"/>
    <property type="match status" value="1"/>
</dbReference>
<dbReference type="SUPFAM" id="SSF52172">
    <property type="entry name" value="CheY-like"/>
    <property type="match status" value="1"/>
</dbReference>
<dbReference type="Proteomes" id="UP000287502">
    <property type="component" value="Chromosome"/>
</dbReference>